<dbReference type="InterPro" id="IPR041698">
    <property type="entry name" value="Methyltransf_25"/>
</dbReference>
<evidence type="ECO:0000259" key="1">
    <source>
        <dbReference type="Pfam" id="PF13649"/>
    </source>
</evidence>
<dbReference type="AlphaFoldDB" id="A0A8E5MG69"/>
<sequence>MGSVGADSDSQRAVTAILNSAIAAPAIGAAWELGILEEIHRNKSISPRNFAKQHDLNPVSTEAIVAALMAVDILAKYDGEVAGGKHFEEAYKKKSIFHFTSLGSGGLFAKMASLTRNANRVGGFHSRTRDAAAIAYACREINHVYYDPAFWKAMKELDFDFKSVVDLGCGSGERLMEILGRYPGACGLGVDIAMPSLQVAISETAERGLSDRLSFVEGNVLALEYRDEFSDVDLLTCFMMGHDFWPRENCIKTLQWLRQAFPKVRRFLLGDAHRLLLNSRDQGEPPTHAVDEHNVPFFSLAFEAAHALMDVYVPTIDEWEGVFEAGGWRCVRKHLIETADWAVVFELEHA</sequence>
<dbReference type="Pfam" id="PF13649">
    <property type="entry name" value="Methyltransf_25"/>
    <property type="match status" value="1"/>
</dbReference>
<proteinExistence type="predicted"/>
<organism evidence="2 3">
    <name type="scientific">Ustilaginoidea virens</name>
    <name type="common">Rice false smut fungus</name>
    <name type="synonym">Villosiclava virens</name>
    <dbReference type="NCBI Taxonomy" id="1159556"/>
    <lineage>
        <taxon>Eukaryota</taxon>
        <taxon>Fungi</taxon>
        <taxon>Dikarya</taxon>
        <taxon>Ascomycota</taxon>
        <taxon>Pezizomycotina</taxon>
        <taxon>Sordariomycetes</taxon>
        <taxon>Hypocreomycetidae</taxon>
        <taxon>Hypocreales</taxon>
        <taxon>Clavicipitaceae</taxon>
        <taxon>Ustilaginoidea</taxon>
    </lineage>
</organism>
<gene>
    <name evidence="2" type="ORF">UV8b_02503</name>
</gene>
<dbReference type="InterPro" id="IPR036388">
    <property type="entry name" value="WH-like_DNA-bd_sf"/>
</dbReference>
<dbReference type="Gene3D" id="1.10.10.10">
    <property type="entry name" value="Winged helix-like DNA-binding domain superfamily/Winged helix DNA-binding domain"/>
    <property type="match status" value="1"/>
</dbReference>
<dbReference type="GeneID" id="66063281"/>
<evidence type="ECO:0000313" key="3">
    <source>
        <dbReference type="Proteomes" id="UP000027002"/>
    </source>
</evidence>
<feature type="domain" description="Methyltransferase" evidence="1">
    <location>
        <begin position="164"/>
        <end position="255"/>
    </location>
</feature>
<dbReference type="RefSeq" id="XP_042995935.1">
    <property type="nucleotide sequence ID" value="XM_043140001.1"/>
</dbReference>
<protein>
    <recommendedName>
        <fullName evidence="1">Methyltransferase domain-containing protein</fullName>
    </recommendedName>
</protein>
<dbReference type="Proteomes" id="UP000027002">
    <property type="component" value="Chromosome 2"/>
</dbReference>
<dbReference type="InterPro" id="IPR029063">
    <property type="entry name" value="SAM-dependent_MTases_sf"/>
</dbReference>
<dbReference type="CDD" id="cd02440">
    <property type="entry name" value="AdoMet_MTases"/>
    <property type="match status" value="1"/>
</dbReference>
<accession>A0A8E5MG69</accession>
<name>A0A8E5MG69_USTVR</name>
<dbReference type="SUPFAM" id="SSF53335">
    <property type="entry name" value="S-adenosyl-L-methionine-dependent methyltransferases"/>
    <property type="match status" value="1"/>
</dbReference>
<dbReference type="OrthoDB" id="269872at2759"/>
<keyword evidence="3" id="KW-1185">Reference proteome</keyword>
<dbReference type="Gene3D" id="3.40.50.150">
    <property type="entry name" value="Vaccinia Virus protein VP39"/>
    <property type="match status" value="1"/>
</dbReference>
<reference evidence="2" key="1">
    <citation type="submission" date="2020-03" db="EMBL/GenBank/DDBJ databases">
        <title>A mixture of massive structural variations and highly conserved coding sequences in Ustilaginoidea virens genome.</title>
        <authorList>
            <person name="Zhang K."/>
            <person name="Zhao Z."/>
            <person name="Zhang Z."/>
            <person name="Li Y."/>
            <person name="Hsiang T."/>
            <person name="Sun W."/>
        </authorList>
    </citation>
    <scope>NUCLEOTIDE SEQUENCE</scope>
    <source>
        <strain evidence="2">UV-8b</strain>
    </source>
</reference>
<dbReference type="KEGG" id="uvi:66063281"/>
<dbReference type="EMBL" id="CP072754">
    <property type="protein sequence ID" value="QUC18262.1"/>
    <property type="molecule type" value="Genomic_DNA"/>
</dbReference>
<evidence type="ECO:0000313" key="2">
    <source>
        <dbReference type="EMBL" id="QUC18262.1"/>
    </source>
</evidence>